<dbReference type="EMBL" id="JMCC02000041">
    <property type="protein sequence ID" value="KIG16224.1"/>
    <property type="molecule type" value="Genomic_DNA"/>
</dbReference>
<name>A0A0C1ZF24_9BACT</name>
<accession>A0A0C1ZF24</accession>
<sequence>MPKVTYRGGPDQERVIEAKSGVSLLEIAEHNDVKMGSACGGVCACSSCHCYVVEGEDSLDEASDAEEDRLDMAFEVRPNSRLGCQVKLGDKDLVVELSQESVEVWFNEHPEHRPKAG</sequence>
<evidence type="ECO:0000256" key="3">
    <source>
        <dbReference type="ARBA" id="ARBA00022723"/>
    </source>
</evidence>
<evidence type="ECO:0000256" key="5">
    <source>
        <dbReference type="ARBA" id="ARBA00023014"/>
    </source>
</evidence>
<evidence type="ECO:0000256" key="1">
    <source>
        <dbReference type="ARBA" id="ARBA00010914"/>
    </source>
</evidence>
<gene>
    <name evidence="8" type="ORF">DB30_04836</name>
</gene>
<dbReference type="Gene3D" id="3.10.20.30">
    <property type="match status" value="1"/>
</dbReference>
<dbReference type="PANTHER" id="PTHR23426">
    <property type="entry name" value="FERREDOXIN/ADRENODOXIN"/>
    <property type="match status" value="1"/>
</dbReference>
<evidence type="ECO:0000313" key="9">
    <source>
        <dbReference type="Proteomes" id="UP000031599"/>
    </source>
</evidence>
<dbReference type="Proteomes" id="UP000031599">
    <property type="component" value="Unassembled WGS sequence"/>
</dbReference>
<dbReference type="AlphaFoldDB" id="A0A0C1ZF24"/>
<keyword evidence="5" id="KW-0411">Iron-sulfur</keyword>
<dbReference type="InterPro" id="IPR012675">
    <property type="entry name" value="Beta-grasp_dom_sf"/>
</dbReference>
<keyword evidence="2" id="KW-0001">2Fe-2S</keyword>
<evidence type="ECO:0000313" key="8">
    <source>
        <dbReference type="EMBL" id="KIG16224.1"/>
    </source>
</evidence>
<keyword evidence="4" id="KW-0408">Iron</keyword>
<dbReference type="PANTHER" id="PTHR23426:SF65">
    <property type="entry name" value="FERREDOXIN-2, MITOCHONDRIAL"/>
    <property type="match status" value="1"/>
</dbReference>
<protein>
    <submittedName>
        <fullName evidence="8">Ferredoxin, 2Fe-2S</fullName>
    </submittedName>
</protein>
<dbReference type="Pfam" id="PF00111">
    <property type="entry name" value="Fer2"/>
    <property type="match status" value="1"/>
</dbReference>
<dbReference type="PROSITE" id="PS51085">
    <property type="entry name" value="2FE2S_FER_2"/>
    <property type="match status" value="1"/>
</dbReference>
<dbReference type="GO" id="GO:0009055">
    <property type="term" value="F:electron transfer activity"/>
    <property type="evidence" value="ECO:0007669"/>
    <property type="project" value="TreeGrafter"/>
</dbReference>
<dbReference type="InterPro" id="IPR001055">
    <property type="entry name" value="Adrenodoxin-like"/>
</dbReference>
<comment type="cofactor">
    <cofactor evidence="6">
        <name>[2Fe-2S] cluster</name>
        <dbReference type="ChEBI" id="CHEBI:190135"/>
    </cofactor>
</comment>
<organism evidence="8 9">
    <name type="scientific">Enhygromyxa salina</name>
    <dbReference type="NCBI Taxonomy" id="215803"/>
    <lineage>
        <taxon>Bacteria</taxon>
        <taxon>Pseudomonadati</taxon>
        <taxon>Myxococcota</taxon>
        <taxon>Polyangia</taxon>
        <taxon>Nannocystales</taxon>
        <taxon>Nannocystaceae</taxon>
        <taxon>Enhygromyxa</taxon>
    </lineage>
</organism>
<evidence type="ECO:0000256" key="4">
    <source>
        <dbReference type="ARBA" id="ARBA00023004"/>
    </source>
</evidence>
<dbReference type="GO" id="GO:0046872">
    <property type="term" value="F:metal ion binding"/>
    <property type="evidence" value="ECO:0007669"/>
    <property type="project" value="UniProtKB-KW"/>
</dbReference>
<dbReference type="InterPro" id="IPR036010">
    <property type="entry name" value="2Fe-2S_ferredoxin-like_sf"/>
</dbReference>
<reference evidence="8 9" key="1">
    <citation type="submission" date="2014-12" db="EMBL/GenBank/DDBJ databases">
        <title>Genome assembly of Enhygromyxa salina DSM 15201.</title>
        <authorList>
            <person name="Sharma G."/>
            <person name="Subramanian S."/>
        </authorList>
    </citation>
    <scope>NUCLEOTIDE SEQUENCE [LARGE SCALE GENOMIC DNA]</scope>
    <source>
        <strain evidence="8 9">DSM 15201</strain>
    </source>
</reference>
<feature type="domain" description="2Fe-2S ferredoxin-type" evidence="7">
    <location>
        <begin position="2"/>
        <end position="101"/>
    </location>
</feature>
<dbReference type="GO" id="GO:0140647">
    <property type="term" value="P:P450-containing electron transport chain"/>
    <property type="evidence" value="ECO:0007669"/>
    <property type="project" value="InterPro"/>
</dbReference>
<comment type="caution">
    <text evidence="8">The sequence shown here is derived from an EMBL/GenBank/DDBJ whole genome shotgun (WGS) entry which is preliminary data.</text>
</comment>
<proteinExistence type="inferred from homology"/>
<evidence type="ECO:0000256" key="2">
    <source>
        <dbReference type="ARBA" id="ARBA00022714"/>
    </source>
</evidence>
<evidence type="ECO:0000259" key="7">
    <source>
        <dbReference type="PROSITE" id="PS51085"/>
    </source>
</evidence>
<dbReference type="SUPFAM" id="SSF54292">
    <property type="entry name" value="2Fe-2S ferredoxin-like"/>
    <property type="match status" value="1"/>
</dbReference>
<keyword evidence="3" id="KW-0479">Metal-binding</keyword>
<evidence type="ECO:0000256" key="6">
    <source>
        <dbReference type="ARBA" id="ARBA00034078"/>
    </source>
</evidence>
<dbReference type="InterPro" id="IPR001041">
    <property type="entry name" value="2Fe-2S_ferredoxin-type"/>
</dbReference>
<dbReference type="CDD" id="cd00207">
    <property type="entry name" value="fer2"/>
    <property type="match status" value="1"/>
</dbReference>
<dbReference type="PRINTS" id="PR00355">
    <property type="entry name" value="ADRENODOXIN"/>
</dbReference>
<dbReference type="RefSeq" id="WP_052550136.1">
    <property type="nucleotide sequence ID" value="NZ_JMCC02000041.1"/>
</dbReference>
<comment type="similarity">
    <text evidence="1">Belongs to the adrenodoxin/putidaredoxin family.</text>
</comment>
<dbReference type="GO" id="GO:0051537">
    <property type="term" value="F:2 iron, 2 sulfur cluster binding"/>
    <property type="evidence" value="ECO:0007669"/>
    <property type="project" value="UniProtKB-KW"/>
</dbReference>